<organism evidence="1 2">
    <name type="scientific">Trichinella zimbabwensis</name>
    <dbReference type="NCBI Taxonomy" id="268475"/>
    <lineage>
        <taxon>Eukaryota</taxon>
        <taxon>Metazoa</taxon>
        <taxon>Ecdysozoa</taxon>
        <taxon>Nematoda</taxon>
        <taxon>Enoplea</taxon>
        <taxon>Dorylaimia</taxon>
        <taxon>Trichinellida</taxon>
        <taxon>Trichinellidae</taxon>
        <taxon>Trichinella</taxon>
    </lineage>
</organism>
<evidence type="ECO:0000313" key="2">
    <source>
        <dbReference type="Proteomes" id="UP000055024"/>
    </source>
</evidence>
<keyword evidence="2" id="KW-1185">Reference proteome</keyword>
<dbReference type="EMBL" id="JYDP01000004">
    <property type="protein sequence ID" value="KRZ18047.1"/>
    <property type="molecule type" value="Genomic_DNA"/>
</dbReference>
<dbReference type="Proteomes" id="UP000055024">
    <property type="component" value="Unassembled WGS sequence"/>
</dbReference>
<sequence length="62" mass="7030">MLIACFREKIHSNIWSNIQQNGCINVHAIIVMTNAVSGLLNNSSKWIQYASTIVAEKRRNQT</sequence>
<comment type="caution">
    <text evidence="1">The sequence shown here is derived from an EMBL/GenBank/DDBJ whole genome shotgun (WGS) entry which is preliminary data.</text>
</comment>
<accession>A0A0V1I5E4</accession>
<proteinExistence type="predicted"/>
<protein>
    <submittedName>
        <fullName evidence="1">Uncharacterized protein</fullName>
    </submittedName>
</protein>
<evidence type="ECO:0000313" key="1">
    <source>
        <dbReference type="EMBL" id="KRZ18047.1"/>
    </source>
</evidence>
<gene>
    <name evidence="1" type="ORF">T11_7243</name>
</gene>
<dbReference type="AlphaFoldDB" id="A0A0V1I5E4"/>
<name>A0A0V1I5E4_9BILA</name>
<reference evidence="1 2" key="1">
    <citation type="submission" date="2015-01" db="EMBL/GenBank/DDBJ databases">
        <title>Evolution of Trichinella species and genotypes.</title>
        <authorList>
            <person name="Korhonen P.K."/>
            <person name="Edoardo P."/>
            <person name="Giuseppe L.R."/>
            <person name="Gasser R.B."/>
        </authorList>
    </citation>
    <scope>NUCLEOTIDE SEQUENCE [LARGE SCALE GENOMIC DNA]</scope>
    <source>
        <strain evidence="1">ISS1029</strain>
    </source>
</reference>